<feature type="region of interest" description="Disordered" evidence="13">
    <location>
        <begin position="631"/>
        <end position="652"/>
    </location>
</feature>
<keyword evidence="10 12" id="KW-0326">Glycosidase</keyword>
<dbReference type="InterPro" id="IPR038518">
    <property type="entry name" value="Glyco_hydro_63N_sf"/>
</dbReference>
<evidence type="ECO:0000256" key="6">
    <source>
        <dbReference type="ARBA" id="ARBA00022968"/>
    </source>
</evidence>
<evidence type="ECO:0000259" key="15">
    <source>
        <dbReference type="Pfam" id="PF16923"/>
    </source>
</evidence>
<dbReference type="Proteomes" id="UP001519460">
    <property type="component" value="Unassembled WGS sequence"/>
</dbReference>
<comment type="function">
    <text evidence="12">Cleaves the distal alpha 1,2-linked glucose residue from the Glc(3)Man(9)GlcNAc(2) oligosaccharide precursor.</text>
</comment>
<organism evidence="16 17">
    <name type="scientific">Batillaria attramentaria</name>
    <dbReference type="NCBI Taxonomy" id="370345"/>
    <lineage>
        <taxon>Eukaryota</taxon>
        <taxon>Metazoa</taxon>
        <taxon>Spiralia</taxon>
        <taxon>Lophotrochozoa</taxon>
        <taxon>Mollusca</taxon>
        <taxon>Gastropoda</taxon>
        <taxon>Caenogastropoda</taxon>
        <taxon>Sorbeoconcha</taxon>
        <taxon>Cerithioidea</taxon>
        <taxon>Batillariidae</taxon>
        <taxon>Batillaria</taxon>
    </lineage>
</organism>
<proteinExistence type="inferred from homology"/>
<gene>
    <name evidence="16" type="ORF">BaRGS_00029444</name>
</gene>
<feature type="domain" description="Glycosyl hydrolase family 63 N-terminal" evidence="15">
    <location>
        <begin position="92"/>
        <end position="273"/>
    </location>
</feature>
<accession>A0ABD0JXB1</accession>
<feature type="domain" description="Glycosyl hydrolase family 63 C-terminal" evidence="14">
    <location>
        <begin position="329"/>
        <end position="745"/>
    </location>
</feature>
<keyword evidence="6" id="KW-0735">Signal-anchor</keyword>
<evidence type="ECO:0000313" key="17">
    <source>
        <dbReference type="Proteomes" id="UP001519460"/>
    </source>
</evidence>
<evidence type="ECO:0000256" key="1">
    <source>
        <dbReference type="ARBA" id="ARBA00004648"/>
    </source>
</evidence>
<name>A0ABD0JXB1_9CAEN</name>
<dbReference type="PANTHER" id="PTHR10412:SF11">
    <property type="entry name" value="MANNOSYL-OLIGOSACCHARIDE GLUCOSIDASE"/>
    <property type="match status" value="1"/>
</dbReference>
<dbReference type="InterPro" id="IPR008928">
    <property type="entry name" value="6-hairpin_glycosidase_sf"/>
</dbReference>
<evidence type="ECO:0000256" key="3">
    <source>
        <dbReference type="ARBA" id="ARBA00022692"/>
    </source>
</evidence>
<dbReference type="InterPro" id="IPR004888">
    <property type="entry name" value="Glycoside_hydrolase_63"/>
</dbReference>
<keyword evidence="4 12" id="KW-0378">Hydrolase</keyword>
<feature type="compositionally biased region" description="Basic and acidic residues" evidence="13">
    <location>
        <begin position="14"/>
        <end position="25"/>
    </location>
</feature>
<dbReference type="Gene3D" id="1.50.10.10">
    <property type="match status" value="1"/>
</dbReference>
<dbReference type="Pfam" id="PF16923">
    <property type="entry name" value="Glyco_hydro_63N"/>
    <property type="match status" value="1"/>
</dbReference>
<dbReference type="InterPro" id="IPR031335">
    <property type="entry name" value="Glyco_hydro_63_C"/>
</dbReference>
<protein>
    <recommendedName>
        <fullName evidence="11 12">Mannosyl-oligosaccharide glucosidase</fullName>
        <ecNumber evidence="11 12">3.2.1.106</ecNumber>
    </recommendedName>
</protein>
<keyword evidence="8 12" id="KW-0472">Membrane</keyword>
<comment type="catalytic activity">
    <reaction evidence="12">
        <text>N(4)-(alpha-D-Glc-(1-&gt;2)-alpha-D-Glc-(1-&gt;3)-alpha-D-Glc-(1-&gt;3)-alpha-D-Man-(1-&gt;2)-alpha-D-Man-(1-&gt;2)-alpha-D-Man-(1-&gt;3)-[alpha-D-Man-(1-&gt;2)-alpha-D-Man-(1-&gt;3)-[alpha-D-Man-(1-&gt;2)-alpha-D-Man-(1-&gt;6)]-alpha-D-Man-(1-&gt;6)]-beta-D-Man-(1-&gt;4)-beta-D-GlcNAc-(1-&gt;4)-beta-D-GlcNAc)-L-asparaginyl-[protein] + H2O = N(4)-(alpha-D-Glc-(1-&gt;3)-alpha-D-Glc-(1-&gt;3)-alpha-D-Man-(1-&gt;2)-alpha-D-Man-(1-&gt;2)-alpha-D-Man-(1-&gt;3)-[alpha-D-Man-(1-&gt;2)-alpha-D-Man-(1-&gt;3)-[alpha-D-Man-(1-&gt;2)-alpha-D-Man-(1-&gt;6)]-alpha-D-Man-(1-&gt;6)]-beta-D-Man-(1-&gt;4)-beta-D-GlcNAc-(1-&gt;4)-beta-D-GlcNAc)-L-asparaginyl-[protein] + beta-D-glucose</text>
        <dbReference type="Rhea" id="RHEA:55988"/>
        <dbReference type="Rhea" id="RHEA-COMP:12806"/>
        <dbReference type="Rhea" id="RHEA-COMP:14355"/>
        <dbReference type="ChEBI" id="CHEBI:15377"/>
        <dbReference type="ChEBI" id="CHEBI:15903"/>
        <dbReference type="ChEBI" id="CHEBI:59082"/>
        <dbReference type="ChEBI" id="CHEBI:132537"/>
        <dbReference type="EC" id="3.2.1.106"/>
    </reaction>
</comment>
<evidence type="ECO:0000256" key="11">
    <source>
        <dbReference type="ARBA" id="ARBA00038888"/>
    </source>
</evidence>
<dbReference type="Gene3D" id="2.70.98.110">
    <property type="entry name" value="Glycosyl hydrolase family 63, N-terminal domain"/>
    <property type="match status" value="1"/>
</dbReference>
<evidence type="ECO:0000256" key="5">
    <source>
        <dbReference type="ARBA" id="ARBA00022824"/>
    </source>
</evidence>
<evidence type="ECO:0000256" key="8">
    <source>
        <dbReference type="ARBA" id="ARBA00023136"/>
    </source>
</evidence>
<dbReference type="InterPro" id="IPR012341">
    <property type="entry name" value="6hp_glycosidase-like_sf"/>
</dbReference>
<dbReference type="PANTHER" id="PTHR10412">
    <property type="entry name" value="MANNOSYL-OLIGOSACCHARIDE GLUCOSIDASE"/>
    <property type="match status" value="1"/>
</dbReference>
<evidence type="ECO:0000256" key="2">
    <source>
        <dbReference type="ARBA" id="ARBA00010833"/>
    </source>
</evidence>
<feature type="transmembrane region" description="Helical" evidence="12">
    <location>
        <begin position="42"/>
        <end position="60"/>
    </location>
</feature>
<dbReference type="GO" id="GO:0005789">
    <property type="term" value="C:endoplasmic reticulum membrane"/>
    <property type="evidence" value="ECO:0007669"/>
    <property type="project" value="UniProtKB-SubCell"/>
</dbReference>
<evidence type="ECO:0000259" key="14">
    <source>
        <dbReference type="Pfam" id="PF03200"/>
    </source>
</evidence>
<dbReference type="GO" id="GO:0006487">
    <property type="term" value="P:protein N-linked glycosylation"/>
    <property type="evidence" value="ECO:0007669"/>
    <property type="project" value="UniProtKB-UniRule"/>
</dbReference>
<comment type="subcellular location">
    <subcellularLocation>
        <location evidence="1 12">Endoplasmic reticulum membrane</location>
        <topology evidence="1 12">Single-pass type II membrane protein</topology>
    </subcellularLocation>
</comment>
<dbReference type="InterPro" id="IPR031631">
    <property type="entry name" value="Glyco_hydro_63N"/>
</dbReference>
<keyword evidence="17" id="KW-1185">Reference proteome</keyword>
<evidence type="ECO:0000256" key="10">
    <source>
        <dbReference type="ARBA" id="ARBA00023295"/>
    </source>
</evidence>
<evidence type="ECO:0000256" key="4">
    <source>
        <dbReference type="ARBA" id="ARBA00022801"/>
    </source>
</evidence>
<evidence type="ECO:0000256" key="12">
    <source>
        <dbReference type="RuleBase" id="RU368089"/>
    </source>
</evidence>
<keyword evidence="3 12" id="KW-0812">Transmembrane</keyword>
<dbReference type="SUPFAM" id="SSF48208">
    <property type="entry name" value="Six-hairpin glycosidases"/>
    <property type="match status" value="1"/>
</dbReference>
<keyword evidence="5 12" id="KW-0256">Endoplasmic reticulum</keyword>
<comment type="caution">
    <text evidence="16">The sequence shown here is derived from an EMBL/GenBank/DDBJ whole genome shotgun (WGS) entry which is preliminary data.</text>
</comment>
<comment type="similarity">
    <text evidence="2 12">Belongs to the glycosyl hydrolase 63 family.</text>
</comment>
<dbReference type="GO" id="GO:0009311">
    <property type="term" value="P:oligosaccharide metabolic process"/>
    <property type="evidence" value="ECO:0007669"/>
    <property type="project" value="UniProtKB-UniRule"/>
</dbReference>
<keyword evidence="9" id="KW-0325">Glycoprotein</keyword>
<dbReference type="AlphaFoldDB" id="A0ABD0JXB1"/>
<dbReference type="EMBL" id="JACVVK020000305">
    <property type="protein sequence ID" value="KAK7479366.1"/>
    <property type="molecule type" value="Genomic_DNA"/>
</dbReference>
<keyword evidence="7 12" id="KW-1133">Transmembrane helix</keyword>
<evidence type="ECO:0000256" key="7">
    <source>
        <dbReference type="ARBA" id="ARBA00022989"/>
    </source>
</evidence>
<evidence type="ECO:0000256" key="13">
    <source>
        <dbReference type="SAM" id="MobiDB-lite"/>
    </source>
</evidence>
<evidence type="ECO:0000256" key="9">
    <source>
        <dbReference type="ARBA" id="ARBA00023180"/>
    </source>
</evidence>
<dbReference type="Pfam" id="PF03200">
    <property type="entry name" value="Glyco_hydro_63"/>
    <property type="match status" value="1"/>
</dbReference>
<feature type="region of interest" description="Disordered" evidence="13">
    <location>
        <begin position="1"/>
        <end position="27"/>
    </location>
</feature>
<sequence length="773" mass="87886">MGRDQGGLRRRAGRGKESLPHHEADDPNWPYAKGKLDPLGKFVGIAVLFITTSLIAYFRYQQHLRDIVITPLDSPKIIAENATTAAVSPDRFWGTYRSNTYFGLKTRTPKSPVFGLMWLTQFTNQMPPPVRHWCNQGDHLLGYSWLMHDGKTFGVQELEEPTYTVKTEFVKRKGGDHGGDWTARITMTPKDPMQVVVVSSMFYVALDGQGSVQPSLTRNVLTGVTGHSEELGDFTLRFPKAETNDQKVAHLITYASSLALLTDTVKAGMKVEAWDRARTLPYFTLVGRMVPKDSPGPNFVVKEVTATLPLEMEVVFESGSFRDRPNALEGDVFTAALNAEITKFNTKFSEVFQLEKKQFKAREIKVAKAAISNMLGSVGYFYGSSLVQSEYNKEPVYYWNASLFTGVPSRPFFPRGFLWDEGFHNLLISRWDEELSREIIGHWLDLMNTEGWIPREQILGPEARAYVPAQFVVQRNKNANPPTFFLPLQRLIHGMVGSKKPDEQRYLEALYPRLKAWYAWYNVSQVGSMASTYRWRGRDSKAVKQLNPQTLTSGLDDYPRASHPTDEERHVDLRCWIALASGVMAEIAKALNKDWEEYAATHKLLTDNALLDHLHWSEKGQQYSDYGLHTDKVKLEKPPPPPNLQPGQRPPQMDKIRVTVSDPKNQFVNAFGYVSLFPFLLKIINPDSPKLYRILTDLRDPGLLWTDYGLRSLARSNRMYNRYNTEHDAPYWRGAIWININYLALGDKTGEGKGSHPFTGWSALLVLIMGEVY</sequence>
<dbReference type="GO" id="GO:0004573">
    <property type="term" value="F:Glc3Man9GlcNAc2 oligosaccharide glucosidase activity"/>
    <property type="evidence" value="ECO:0007669"/>
    <property type="project" value="UniProtKB-UniRule"/>
</dbReference>
<dbReference type="EC" id="3.2.1.106" evidence="11 12"/>
<reference evidence="16 17" key="1">
    <citation type="journal article" date="2023" name="Sci. Data">
        <title>Genome assembly of the Korean intertidal mud-creeper Batillaria attramentaria.</title>
        <authorList>
            <person name="Patra A.K."/>
            <person name="Ho P.T."/>
            <person name="Jun S."/>
            <person name="Lee S.J."/>
            <person name="Kim Y."/>
            <person name="Won Y.J."/>
        </authorList>
    </citation>
    <scope>NUCLEOTIDE SEQUENCE [LARGE SCALE GENOMIC DNA]</scope>
    <source>
        <strain evidence="16">Wonlab-2016</strain>
    </source>
</reference>
<evidence type="ECO:0000313" key="16">
    <source>
        <dbReference type="EMBL" id="KAK7479366.1"/>
    </source>
</evidence>